<accession>A0A9D5A870</accession>
<proteinExistence type="predicted"/>
<evidence type="ECO:0000313" key="1">
    <source>
        <dbReference type="EMBL" id="KAI5398153.1"/>
    </source>
</evidence>
<comment type="caution">
    <text evidence="1">The sequence shown here is derived from an EMBL/GenBank/DDBJ whole genome shotgun (WGS) entry which is preliminary data.</text>
</comment>
<dbReference type="AlphaFoldDB" id="A0A9D5A870"/>
<organism evidence="1 2">
    <name type="scientific">Pisum sativum</name>
    <name type="common">Garden pea</name>
    <name type="synonym">Lathyrus oleraceus</name>
    <dbReference type="NCBI Taxonomy" id="3888"/>
    <lineage>
        <taxon>Eukaryota</taxon>
        <taxon>Viridiplantae</taxon>
        <taxon>Streptophyta</taxon>
        <taxon>Embryophyta</taxon>
        <taxon>Tracheophyta</taxon>
        <taxon>Spermatophyta</taxon>
        <taxon>Magnoliopsida</taxon>
        <taxon>eudicotyledons</taxon>
        <taxon>Gunneridae</taxon>
        <taxon>Pentapetalae</taxon>
        <taxon>rosids</taxon>
        <taxon>fabids</taxon>
        <taxon>Fabales</taxon>
        <taxon>Fabaceae</taxon>
        <taxon>Papilionoideae</taxon>
        <taxon>50 kb inversion clade</taxon>
        <taxon>NPAAA clade</taxon>
        <taxon>Hologalegina</taxon>
        <taxon>IRL clade</taxon>
        <taxon>Fabeae</taxon>
        <taxon>Lathyrus</taxon>
    </lineage>
</organism>
<reference evidence="1 2" key="1">
    <citation type="journal article" date="2022" name="Nat. Genet.">
        <title>Improved pea reference genome and pan-genome highlight genomic features and evolutionary characteristics.</title>
        <authorList>
            <person name="Yang T."/>
            <person name="Liu R."/>
            <person name="Luo Y."/>
            <person name="Hu S."/>
            <person name="Wang D."/>
            <person name="Wang C."/>
            <person name="Pandey M.K."/>
            <person name="Ge S."/>
            <person name="Xu Q."/>
            <person name="Li N."/>
            <person name="Li G."/>
            <person name="Huang Y."/>
            <person name="Saxena R.K."/>
            <person name="Ji Y."/>
            <person name="Li M."/>
            <person name="Yan X."/>
            <person name="He Y."/>
            <person name="Liu Y."/>
            <person name="Wang X."/>
            <person name="Xiang C."/>
            <person name="Varshney R.K."/>
            <person name="Ding H."/>
            <person name="Gao S."/>
            <person name="Zong X."/>
        </authorList>
    </citation>
    <scope>NUCLEOTIDE SEQUENCE [LARGE SCALE GENOMIC DNA]</scope>
    <source>
        <strain evidence="1 2">cv. Zhongwan 6</strain>
    </source>
</reference>
<sequence>MRFGLEFDLPMEELKKLVQTGSLEAYQESVDNLVCRTTLTEYQKLQCYLGGLQQELCNGMKMFTPRMVLEATRMAKLRNFPLKKWMNIWLKTYVFSVMTNSFLDMIALRGKKMQVFLMEVGEEDHLDLTEVDSVSEGMSNDPTHIVEPTVSLNAIQGDSSHPTIRLIG</sequence>
<name>A0A9D5A870_PEA</name>
<keyword evidence="2" id="KW-1185">Reference proteome</keyword>
<dbReference type="Proteomes" id="UP001058974">
    <property type="component" value="Chromosome 6"/>
</dbReference>
<dbReference type="Gramene" id="Psat06G0380800-T1">
    <property type="protein sequence ID" value="KAI5398153.1"/>
    <property type="gene ID" value="KIW84_063808"/>
</dbReference>
<protein>
    <submittedName>
        <fullName evidence="1">Uncharacterized protein</fullName>
    </submittedName>
</protein>
<dbReference type="EMBL" id="JAMSHJ010000006">
    <property type="protein sequence ID" value="KAI5398153.1"/>
    <property type="molecule type" value="Genomic_DNA"/>
</dbReference>
<evidence type="ECO:0000313" key="2">
    <source>
        <dbReference type="Proteomes" id="UP001058974"/>
    </source>
</evidence>
<gene>
    <name evidence="1" type="ORF">KIW84_063808</name>
</gene>